<keyword evidence="1" id="KW-0521">NADP</keyword>
<dbReference type="InParanoid" id="G3IES7"/>
<gene>
    <name evidence="3" type="ORF">I79_022230</name>
</gene>
<evidence type="ECO:0000256" key="1">
    <source>
        <dbReference type="ARBA" id="ARBA00022857"/>
    </source>
</evidence>
<protein>
    <submittedName>
        <fullName evidence="3">Sepiapterin reductase</fullName>
    </submittedName>
</protein>
<keyword evidence="2" id="KW-0560">Oxidoreductase</keyword>
<organism evidence="3 4">
    <name type="scientific">Cricetulus griseus</name>
    <name type="common">Chinese hamster</name>
    <name type="synonym">Cricetulus barabensis griseus</name>
    <dbReference type="NCBI Taxonomy" id="10029"/>
    <lineage>
        <taxon>Eukaryota</taxon>
        <taxon>Metazoa</taxon>
        <taxon>Chordata</taxon>
        <taxon>Craniata</taxon>
        <taxon>Vertebrata</taxon>
        <taxon>Euteleostomi</taxon>
        <taxon>Mammalia</taxon>
        <taxon>Eutheria</taxon>
        <taxon>Euarchontoglires</taxon>
        <taxon>Glires</taxon>
        <taxon>Rodentia</taxon>
        <taxon>Myomorpha</taxon>
        <taxon>Muroidea</taxon>
        <taxon>Cricetidae</taxon>
        <taxon>Cricetinae</taxon>
        <taxon>Cricetulus</taxon>
    </lineage>
</organism>
<dbReference type="GO" id="GO:0004757">
    <property type="term" value="F:sepiapterin reductase (NADP+) activity"/>
    <property type="evidence" value="ECO:0007669"/>
    <property type="project" value="TreeGrafter"/>
</dbReference>
<dbReference type="EMBL" id="JH002258">
    <property type="protein sequence ID" value="EGW02973.1"/>
    <property type="molecule type" value="Genomic_DNA"/>
</dbReference>
<dbReference type="PANTHER" id="PTHR44085:SF2">
    <property type="entry name" value="SEPIAPTERIN REDUCTASE"/>
    <property type="match status" value="1"/>
</dbReference>
<dbReference type="InterPro" id="IPR051721">
    <property type="entry name" value="Biopterin_syn/organic_redct"/>
</dbReference>
<evidence type="ECO:0000313" key="3">
    <source>
        <dbReference type="EMBL" id="EGW02973.1"/>
    </source>
</evidence>
<evidence type="ECO:0000256" key="2">
    <source>
        <dbReference type="ARBA" id="ARBA00023002"/>
    </source>
</evidence>
<sequence length="131" mass="14171">MEEGRLGLNVCADRASRGFGHTLALLCLPGSMLLLRACSHLALLQPSWPLVGWAAADLDTKARVQQLLCTLCKLPRPKCQQSLLIINNAGTLGDISKGFLNMSDPAEVNNYGTLNMTSCSAQLRHPESLPR</sequence>
<dbReference type="Proteomes" id="UP000001075">
    <property type="component" value="Unassembled WGS sequence"/>
</dbReference>
<dbReference type="PANTHER" id="PTHR44085">
    <property type="entry name" value="SEPIAPTERIN REDUCTASE"/>
    <property type="match status" value="1"/>
</dbReference>
<reference evidence="4" key="1">
    <citation type="journal article" date="2011" name="Nat. Biotechnol.">
        <title>The genomic sequence of the Chinese hamster ovary (CHO)-K1 cell line.</title>
        <authorList>
            <person name="Xu X."/>
            <person name="Nagarajan H."/>
            <person name="Lewis N.E."/>
            <person name="Pan S."/>
            <person name="Cai Z."/>
            <person name="Liu X."/>
            <person name="Chen W."/>
            <person name="Xie M."/>
            <person name="Wang W."/>
            <person name="Hammond S."/>
            <person name="Andersen M.R."/>
            <person name="Neff N."/>
            <person name="Passarelli B."/>
            <person name="Koh W."/>
            <person name="Fan H.C."/>
            <person name="Wang J."/>
            <person name="Gui Y."/>
            <person name="Lee K.H."/>
            <person name="Betenbaugh M.J."/>
            <person name="Quake S.R."/>
            <person name="Famili I."/>
            <person name="Palsson B.O."/>
            <person name="Wang J."/>
        </authorList>
    </citation>
    <scope>NUCLEOTIDE SEQUENCE [LARGE SCALE GENOMIC DNA]</scope>
    <source>
        <strain evidence="4">CHO K1 cell line</strain>
    </source>
</reference>
<evidence type="ECO:0000313" key="4">
    <source>
        <dbReference type="Proteomes" id="UP000001075"/>
    </source>
</evidence>
<proteinExistence type="predicted"/>
<dbReference type="AlphaFoldDB" id="G3IES7"/>
<name>G3IES7_CRIGR</name>
<dbReference type="GO" id="GO:0006729">
    <property type="term" value="P:tetrahydrobiopterin biosynthetic process"/>
    <property type="evidence" value="ECO:0007669"/>
    <property type="project" value="TreeGrafter"/>
</dbReference>
<accession>G3IES7</accession>
<dbReference type="STRING" id="10029.G3IES7"/>